<gene>
    <name evidence="11" type="ORF">GCM10009839_69330</name>
</gene>
<evidence type="ECO:0000256" key="9">
    <source>
        <dbReference type="ARBA" id="ARBA00023118"/>
    </source>
</evidence>
<dbReference type="Pfam" id="PF18019">
    <property type="entry name" value="Cas3_HD"/>
    <property type="match status" value="1"/>
</dbReference>
<evidence type="ECO:0000256" key="5">
    <source>
        <dbReference type="ARBA" id="ARBA00022741"/>
    </source>
</evidence>
<keyword evidence="9" id="KW-0051">Antiviral defense</keyword>
<dbReference type="PANTHER" id="PTHR47963:SF9">
    <property type="entry name" value="CRISPR-ASSOCIATED ENDONUCLEASE_HELICASE CAS3"/>
    <property type="match status" value="1"/>
</dbReference>
<proteinExistence type="inferred from homology"/>
<keyword evidence="4" id="KW-0479">Metal-binding</keyword>
<dbReference type="PANTHER" id="PTHR47963">
    <property type="entry name" value="DEAD-BOX ATP-DEPENDENT RNA HELICASE 47, MITOCHONDRIAL"/>
    <property type="match status" value="1"/>
</dbReference>
<protein>
    <submittedName>
        <fullName evidence="11">CRISPR-associated helicase/endonuclease Cas3</fullName>
    </submittedName>
</protein>
<evidence type="ECO:0000256" key="6">
    <source>
        <dbReference type="ARBA" id="ARBA00022801"/>
    </source>
</evidence>
<dbReference type="Proteomes" id="UP001500751">
    <property type="component" value="Unassembled WGS sequence"/>
</dbReference>
<evidence type="ECO:0000256" key="8">
    <source>
        <dbReference type="ARBA" id="ARBA00022840"/>
    </source>
</evidence>
<evidence type="ECO:0000256" key="3">
    <source>
        <dbReference type="ARBA" id="ARBA00022722"/>
    </source>
</evidence>
<comment type="similarity">
    <text evidence="2">In the central section; belongs to the CRISPR-associated helicase Cas3 family.</text>
</comment>
<evidence type="ECO:0000256" key="4">
    <source>
        <dbReference type="ARBA" id="ARBA00022723"/>
    </source>
</evidence>
<keyword evidence="5" id="KW-0547">Nucleotide-binding</keyword>
<dbReference type="InterPro" id="IPR006474">
    <property type="entry name" value="Helicase_Cas3_CRISPR-ass_core"/>
</dbReference>
<dbReference type="InterPro" id="IPR006483">
    <property type="entry name" value="CRISPR-assoc_Cas3_HD"/>
</dbReference>
<dbReference type="InterPro" id="IPR027417">
    <property type="entry name" value="P-loop_NTPase"/>
</dbReference>
<keyword evidence="8" id="KW-0067">ATP-binding</keyword>
<evidence type="ECO:0000256" key="1">
    <source>
        <dbReference type="ARBA" id="ARBA00006847"/>
    </source>
</evidence>
<keyword evidence="7" id="KW-0347">Helicase</keyword>
<dbReference type="NCBIfam" id="TIGR01596">
    <property type="entry name" value="cas3_HD"/>
    <property type="match status" value="1"/>
</dbReference>
<dbReference type="InterPro" id="IPR054712">
    <property type="entry name" value="Cas3-like_dom"/>
</dbReference>
<dbReference type="NCBIfam" id="TIGR01587">
    <property type="entry name" value="cas3_core"/>
    <property type="match status" value="1"/>
</dbReference>
<dbReference type="Gene3D" id="3.40.50.300">
    <property type="entry name" value="P-loop containing nucleotide triphosphate hydrolases"/>
    <property type="match status" value="2"/>
</dbReference>
<name>A0ABN2VB96_9ACTN</name>
<dbReference type="PROSITE" id="PS51643">
    <property type="entry name" value="HD_CAS3"/>
    <property type="match status" value="1"/>
</dbReference>
<dbReference type="InterPro" id="IPR041372">
    <property type="entry name" value="Cas3_C"/>
</dbReference>
<dbReference type="InterPro" id="IPR050547">
    <property type="entry name" value="DEAD_box_RNA_helicases"/>
</dbReference>
<dbReference type="Pfam" id="PF00270">
    <property type="entry name" value="DEAD"/>
    <property type="match status" value="1"/>
</dbReference>
<dbReference type="CDD" id="cd09641">
    <property type="entry name" value="Cas3''_I"/>
    <property type="match status" value="1"/>
</dbReference>
<dbReference type="InterPro" id="IPR038257">
    <property type="entry name" value="CRISPR-assoc_Cas3_HD_sf"/>
</dbReference>
<evidence type="ECO:0000313" key="12">
    <source>
        <dbReference type="Proteomes" id="UP001500751"/>
    </source>
</evidence>
<keyword evidence="12" id="KW-1185">Reference proteome</keyword>
<dbReference type="SMART" id="SM00487">
    <property type="entry name" value="DEXDc"/>
    <property type="match status" value="1"/>
</dbReference>
<dbReference type="EMBL" id="BAAAQN010000053">
    <property type="protein sequence ID" value="GAA2052170.1"/>
    <property type="molecule type" value="Genomic_DNA"/>
</dbReference>
<dbReference type="Pfam" id="PF18395">
    <property type="entry name" value="Cas3_C"/>
    <property type="match status" value="1"/>
</dbReference>
<keyword evidence="3" id="KW-0540">Nuclease</keyword>
<dbReference type="InterPro" id="IPR011545">
    <property type="entry name" value="DEAD/DEAH_box_helicase_dom"/>
</dbReference>
<feature type="domain" description="HD Cas3-type" evidence="10">
    <location>
        <begin position="55"/>
        <end position="260"/>
    </location>
</feature>
<comment type="caution">
    <text evidence="11">The sequence shown here is derived from an EMBL/GenBank/DDBJ whole genome shotgun (WGS) entry which is preliminary data.</text>
</comment>
<sequence>MGFGWLVPCPVPGGLLSSCGWLNQGFDVQDSSERAVPADGPTGTPDVRLWGKHRELPGPYPVVCHLLDTAAMAGALFDEWFGAAAAGRLASSLGVEPGAVRAMVMFWAGLHDIGKVTPPFQAKVPDLYKALIGDPDYATVSLTENERGFGHDEATMWVLAEVLPQLGYAAGRSGLGHVVAQLLGAHHGRVHRSLDHDDLRRPRACKGAAMGWGGWERQAFVHAAVLRAVIGGGAQSVLAGPVPSAVVPPLAGLVVVADWLASQKEFIIARMPGHGWGATIPELQAHFDEAVLDAPAVVAEAGLARARFRDMPTPAEFPQRFGFVPNQLQASLMQGLARQVNGPGMLLITAPPGDGKTEAAQLAALRFAQVAEVGGMVFALPTMATTDAMFTRLAQFCGDEHLLNSASIALVHGMSWLNSDFAKLAAGSVSPNIVVSDARAVAFSSEWLRGGRRGLLAAIGALTIDQILAGVLPMRHNLLRLSALTGKVVVIDEAHSYGPWMHALLLRLLTWLGAMRVPVVVMSATLSGRIAHSVVEAYRRGVLGPGASALEPVAAPYPGWLFVDGDTGEVGAPVTVGSGRRHQLQVELIPVTRAQDSAGERDRLAVIADRVADVAGAEGGCVLVCCNTVAEAQETLDYLDDFFNSEDGSERVTVRLLHSRFQALDRSKITDAIQLDFGKPGNGGERPVRAVVVATQVVEQSIDLDFDLVISDLAPVALLFQRAGRCQRHRRGKRPVWIGDQPRLVVLDPVKPDGEYELPRQWGSVYYDSLLRRTRNLLAQQAEAPIRVPEDVQAMVDGVYADEFAQPGNLTGEEGVDQWRADLEYHGAVLAETQLAENVIIDEPRRKLTNLHAGLWKTDGSVDDDLIVTRLGADSARVVLVFQQGDGRQSLDAEGKAALAQPLTGEGVRTLMEHTIPVPGSWAVGHASALQIPAAWETNPLLRHIALIQGRAGADGRWHADDGSLTYDQVTGLRHA</sequence>
<evidence type="ECO:0000256" key="2">
    <source>
        <dbReference type="ARBA" id="ARBA00009046"/>
    </source>
</evidence>
<dbReference type="SUPFAM" id="SSF52540">
    <property type="entry name" value="P-loop containing nucleoside triphosphate hydrolases"/>
    <property type="match status" value="1"/>
</dbReference>
<accession>A0ABN2VB96</accession>
<reference evidence="11 12" key="1">
    <citation type="journal article" date="2019" name="Int. J. Syst. Evol. Microbiol.">
        <title>The Global Catalogue of Microorganisms (GCM) 10K type strain sequencing project: providing services to taxonomists for standard genome sequencing and annotation.</title>
        <authorList>
            <consortium name="The Broad Institute Genomics Platform"/>
            <consortium name="The Broad Institute Genome Sequencing Center for Infectious Disease"/>
            <person name="Wu L."/>
            <person name="Ma J."/>
        </authorList>
    </citation>
    <scope>NUCLEOTIDE SEQUENCE [LARGE SCALE GENOMIC DNA]</scope>
    <source>
        <strain evidence="11 12">JCM 16014</strain>
    </source>
</reference>
<keyword evidence="6" id="KW-0378">Hydrolase</keyword>
<comment type="similarity">
    <text evidence="1">In the N-terminal section; belongs to the CRISPR-associated nuclease Cas3-HD family.</text>
</comment>
<evidence type="ECO:0000259" key="10">
    <source>
        <dbReference type="PROSITE" id="PS51643"/>
    </source>
</evidence>
<dbReference type="InterPro" id="IPR014001">
    <property type="entry name" value="Helicase_ATP-bd"/>
</dbReference>
<organism evidence="11 12">
    <name type="scientific">Catenulispora yoronensis</name>
    <dbReference type="NCBI Taxonomy" id="450799"/>
    <lineage>
        <taxon>Bacteria</taxon>
        <taxon>Bacillati</taxon>
        <taxon>Actinomycetota</taxon>
        <taxon>Actinomycetes</taxon>
        <taxon>Catenulisporales</taxon>
        <taxon>Catenulisporaceae</taxon>
        <taxon>Catenulispora</taxon>
    </lineage>
</organism>
<dbReference type="Pfam" id="PF22590">
    <property type="entry name" value="Cas3-like_C_2"/>
    <property type="match status" value="1"/>
</dbReference>
<evidence type="ECO:0000313" key="11">
    <source>
        <dbReference type="EMBL" id="GAA2052170.1"/>
    </source>
</evidence>
<dbReference type="Gene3D" id="1.10.3210.30">
    <property type="match status" value="1"/>
</dbReference>
<evidence type="ECO:0000256" key="7">
    <source>
        <dbReference type="ARBA" id="ARBA00022806"/>
    </source>
</evidence>